<feature type="domain" description="Tr-type G" evidence="9">
    <location>
        <begin position="8"/>
        <end position="290"/>
    </location>
</feature>
<dbReference type="Gene3D" id="3.30.230.10">
    <property type="match status" value="1"/>
</dbReference>
<dbReference type="Proteomes" id="UP000277191">
    <property type="component" value="Chromosome 1"/>
</dbReference>
<dbReference type="SMART" id="SM00889">
    <property type="entry name" value="EFG_IV"/>
    <property type="match status" value="1"/>
</dbReference>
<dbReference type="AlphaFoldDB" id="A0A3Q9F0E3"/>
<dbReference type="HAMAP" id="MF_00054_B">
    <property type="entry name" value="EF_G_EF_2_B"/>
    <property type="match status" value="1"/>
</dbReference>
<dbReference type="SUPFAM" id="SSF50447">
    <property type="entry name" value="Translation proteins"/>
    <property type="match status" value="1"/>
</dbReference>
<dbReference type="GO" id="GO:0005737">
    <property type="term" value="C:cytoplasm"/>
    <property type="evidence" value="ECO:0007669"/>
    <property type="project" value="UniProtKB-SubCell"/>
</dbReference>
<dbReference type="GO" id="GO:0003746">
    <property type="term" value="F:translation elongation factor activity"/>
    <property type="evidence" value="ECO:0007669"/>
    <property type="project" value="UniProtKB-UniRule"/>
</dbReference>
<dbReference type="InterPro" id="IPR014721">
    <property type="entry name" value="Ribsml_uS5_D2-typ_fold_subgr"/>
</dbReference>
<dbReference type="InterPro" id="IPR000795">
    <property type="entry name" value="T_Tr_GTP-bd_dom"/>
</dbReference>
<evidence type="ECO:0000256" key="3">
    <source>
        <dbReference type="ARBA" id="ARBA00022741"/>
    </source>
</evidence>
<dbReference type="GO" id="GO:0032790">
    <property type="term" value="P:ribosome disassembly"/>
    <property type="evidence" value="ECO:0007669"/>
    <property type="project" value="TreeGrafter"/>
</dbReference>
<proteinExistence type="inferred from homology"/>
<dbReference type="InterPro" id="IPR000640">
    <property type="entry name" value="EFG_V-like"/>
</dbReference>
<dbReference type="FunFam" id="3.30.70.240:FF:000001">
    <property type="entry name" value="Elongation factor G"/>
    <property type="match status" value="1"/>
</dbReference>
<comment type="function">
    <text evidence="7 8">Catalyzes the GTP-dependent ribosomal translocation step during translation elongation. During this step, the ribosome changes from the pre-translocational (PRE) to the post-translocational (POST) state as the newly formed A-site-bound peptidyl-tRNA and P-site-bound deacylated tRNA move to the P and E sites, respectively. Catalyzes the coordinated movement of the two tRNA molecules, the mRNA and conformational changes in the ribosome.</text>
</comment>
<dbReference type="CDD" id="cd04088">
    <property type="entry name" value="EFG_mtEFG_II"/>
    <property type="match status" value="1"/>
</dbReference>
<gene>
    <name evidence="8 10" type="primary">fusA</name>
    <name evidence="10" type="ORF">D5R55_01525</name>
</gene>
<comment type="subcellular location">
    <subcellularLocation>
        <location evidence="8">Cytoplasm</location>
    </subcellularLocation>
</comment>
<dbReference type="GO" id="GO:0097216">
    <property type="term" value="F:guanosine tetraphosphate binding"/>
    <property type="evidence" value="ECO:0007669"/>
    <property type="project" value="UniProtKB-ARBA"/>
</dbReference>
<dbReference type="Gene3D" id="3.30.70.870">
    <property type="entry name" value="Elongation Factor G (Translational Gtpase), domain 3"/>
    <property type="match status" value="1"/>
</dbReference>
<dbReference type="InterPro" id="IPR047872">
    <property type="entry name" value="EFG_IV"/>
</dbReference>
<name>A0A3Q9F0E3_9BURK</name>
<dbReference type="InterPro" id="IPR004161">
    <property type="entry name" value="EFTu-like_2"/>
</dbReference>
<keyword evidence="6 8" id="KW-0342">GTP-binding</keyword>
<dbReference type="PROSITE" id="PS00301">
    <property type="entry name" value="G_TR_1"/>
    <property type="match status" value="1"/>
</dbReference>
<dbReference type="Gene3D" id="3.40.50.300">
    <property type="entry name" value="P-loop containing nucleotide triphosphate hydrolases"/>
    <property type="match status" value="1"/>
</dbReference>
<evidence type="ECO:0000256" key="4">
    <source>
        <dbReference type="ARBA" id="ARBA00022768"/>
    </source>
</evidence>
<protein>
    <recommendedName>
        <fullName evidence="2 8">Elongation factor G</fullName>
        <shortName evidence="8">EF-G</shortName>
    </recommendedName>
</protein>
<dbReference type="NCBIfam" id="TIGR00484">
    <property type="entry name" value="EF-G"/>
    <property type="match status" value="1"/>
</dbReference>
<dbReference type="FunFam" id="3.30.70.870:FF:000001">
    <property type="entry name" value="Elongation factor G"/>
    <property type="match status" value="1"/>
</dbReference>
<dbReference type="InterPro" id="IPR005517">
    <property type="entry name" value="Transl_elong_EFG/EF2_IV"/>
</dbReference>
<dbReference type="GO" id="GO:0005525">
    <property type="term" value="F:GTP binding"/>
    <property type="evidence" value="ECO:0007669"/>
    <property type="project" value="UniProtKB-UniRule"/>
</dbReference>
<keyword evidence="5 8" id="KW-0648">Protein biosynthesis</keyword>
<evidence type="ECO:0000256" key="8">
    <source>
        <dbReference type="HAMAP-Rule" id="MF_00054"/>
    </source>
</evidence>
<comment type="similarity">
    <text evidence="1 8">Belongs to the TRAFAC class translation factor GTPase superfamily. Classic translation factor GTPase family. EF-G/EF-2 subfamily.</text>
</comment>
<dbReference type="SUPFAM" id="SSF54211">
    <property type="entry name" value="Ribosomal protein S5 domain 2-like"/>
    <property type="match status" value="1"/>
</dbReference>
<dbReference type="Pfam" id="PF03764">
    <property type="entry name" value="EFG_IV"/>
    <property type="match status" value="1"/>
</dbReference>
<keyword evidence="4 8" id="KW-0251">Elongation factor</keyword>
<dbReference type="PANTHER" id="PTHR43261">
    <property type="entry name" value="TRANSLATION ELONGATION FACTOR G-RELATED"/>
    <property type="match status" value="1"/>
</dbReference>
<dbReference type="Pfam" id="PF00679">
    <property type="entry name" value="EFG_C"/>
    <property type="match status" value="1"/>
</dbReference>
<dbReference type="EMBL" id="CP034545">
    <property type="protein sequence ID" value="AZQ49793.1"/>
    <property type="molecule type" value="Genomic_DNA"/>
</dbReference>
<evidence type="ECO:0000256" key="6">
    <source>
        <dbReference type="ARBA" id="ARBA00023134"/>
    </source>
</evidence>
<dbReference type="CDD" id="cd03713">
    <property type="entry name" value="EFG_mtEFG_C"/>
    <property type="match status" value="1"/>
</dbReference>
<dbReference type="SMART" id="SM00838">
    <property type="entry name" value="EFG_C"/>
    <property type="match status" value="1"/>
</dbReference>
<dbReference type="InterPro" id="IPR031157">
    <property type="entry name" value="G_TR_CS"/>
</dbReference>
<feature type="binding site" evidence="8">
    <location>
        <begin position="142"/>
        <end position="145"/>
    </location>
    <ligand>
        <name>GTP</name>
        <dbReference type="ChEBI" id="CHEBI:37565"/>
    </ligand>
</feature>
<dbReference type="InterPro" id="IPR041095">
    <property type="entry name" value="EFG_II"/>
</dbReference>
<keyword evidence="3 8" id="KW-0547">Nucleotide-binding</keyword>
<dbReference type="FunFam" id="3.40.50.300:FF:000029">
    <property type="entry name" value="Elongation factor G"/>
    <property type="match status" value="1"/>
</dbReference>
<feature type="binding site" evidence="8">
    <location>
        <begin position="17"/>
        <end position="24"/>
    </location>
    <ligand>
        <name>GTP</name>
        <dbReference type="ChEBI" id="CHEBI:37565"/>
    </ligand>
</feature>
<dbReference type="SUPFAM" id="SSF52540">
    <property type="entry name" value="P-loop containing nucleoside triphosphate hydrolases"/>
    <property type="match status" value="1"/>
</dbReference>
<reference evidence="10 11" key="1">
    <citation type="submission" date="2018-12" db="EMBL/GenBank/DDBJ databases">
        <title>Cadmium resistance mechanism in endophytic bacteria Burkholderia cenocepacia YG-3.</title>
        <authorList>
            <person name="Zhang X."/>
            <person name="Wang X."/>
            <person name="Zhu Y."/>
        </authorList>
    </citation>
    <scope>NUCLEOTIDE SEQUENCE [LARGE SCALE GENOMIC DNA]</scope>
    <source>
        <strain evidence="10 11">YG-3</strain>
    </source>
</reference>
<dbReference type="NCBIfam" id="NF009381">
    <property type="entry name" value="PRK12740.1-5"/>
    <property type="match status" value="1"/>
</dbReference>
<dbReference type="Gene3D" id="3.30.70.240">
    <property type="match status" value="1"/>
</dbReference>
<dbReference type="PRINTS" id="PR00315">
    <property type="entry name" value="ELONGATNFCT"/>
</dbReference>
<dbReference type="NCBIfam" id="TIGR00231">
    <property type="entry name" value="small_GTP"/>
    <property type="match status" value="1"/>
</dbReference>
<dbReference type="Pfam" id="PF03144">
    <property type="entry name" value="GTP_EFTU_D2"/>
    <property type="match status" value="1"/>
</dbReference>
<evidence type="ECO:0000256" key="7">
    <source>
        <dbReference type="ARBA" id="ARBA00024731"/>
    </source>
</evidence>
<organism evidence="10 11">
    <name type="scientific">Burkholderia cenocepacia</name>
    <dbReference type="NCBI Taxonomy" id="95486"/>
    <lineage>
        <taxon>Bacteria</taxon>
        <taxon>Pseudomonadati</taxon>
        <taxon>Pseudomonadota</taxon>
        <taxon>Betaproteobacteria</taxon>
        <taxon>Burkholderiales</taxon>
        <taxon>Burkholderiaceae</taxon>
        <taxon>Burkholderia</taxon>
        <taxon>Burkholderia cepacia complex</taxon>
    </lineage>
</organism>
<dbReference type="InterPro" id="IPR009022">
    <property type="entry name" value="EFG_III"/>
</dbReference>
<accession>A0A3Q9F0E3</accession>
<dbReference type="InterPro" id="IPR009000">
    <property type="entry name" value="Transl_B-barrel_sf"/>
</dbReference>
<dbReference type="SUPFAM" id="SSF54980">
    <property type="entry name" value="EF-G C-terminal domain-like"/>
    <property type="match status" value="2"/>
</dbReference>
<dbReference type="FunFam" id="3.30.230.10:FF:000003">
    <property type="entry name" value="Elongation factor G"/>
    <property type="match status" value="1"/>
</dbReference>
<dbReference type="InterPro" id="IPR027417">
    <property type="entry name" value="P-loop_NTPase"/>
</dbReference>
<dbReference type="FunFam" id="2.40.30.10:FF:000006">
    <property type="entry name" value="Elongation factor G"/>
    <property type="match status" value="1"/>
</dbReference>
<dbReference type="CDD" id="cd01434">
    <property type="entry name" value="EFG_mtEFG1_IV"/>
    <property type="match status" value="1"/>
</dbReference>
<dbReference type="InterPro" id="IPR035649">
    <property type="entry name" value="EFG_V"/>
</dbReference>
<dbReference type="Gene3D" id="2.40.30.10">
    <property type="entry name" value="Translation factors"/>
    <property type="match status" value="1"/>
</dbReference>
<dbReference type="Pfam" id="PF14492">
    <property type="entry name" value="EFG_III"/>
    <property type="match status" value="1"/>
</dbReference>
<dbReference type="InterPro" id="IPR035647">
    <property type="entry name" value="EFG_III/V"/>
</dbReference>
<dbReference type="InterPro" id="IPR005225">
    <property type="entry name" value="Small_GTP-bd"/>
</dbReference>
<dbReference type="Pfam" id="PF00009">
    <property type="entry name" value="GTP_EFTU"/>
    <property type="match status" value="1"/>
</dbReference>
<dbReference type="CDD" id="cd01886">
    <property type="entry name" value="EF-G"/>
    <property type="match status" value="1"/>
</dbReference>
<dbReference type="InterPro" id="IPR004540">
    <property type="entry name" value="Transl_elong_EFG/EF2"/>
</dbReference>
<dbReference type="InterPro" id="IPR020568">
    <property type="entry name" value="Ribosomal_Su5_D2-typ_SF"/>
</dbReference>
<keyword evidence="8" id="KW-0963">Cytoplasm</keyword>
<feature type="binding site" evidence="8">
    <location>
        <begin position="88"/>
        <end position="92"/>
    </location>
    <ligand>
        <name>GTP</name>
        <dbReference type="ChEBI" id="CHEBI:37565"/>
    </ligand>
</feature>
<evidence type="ECO:0000256" key="5">
    <source>
        <dbReference type="ARBA" id="ARBA00022917"/>
    </source>
</evidence>
<dbReference type="PROSITE" id="PS51722">
    <property type="entry name" value="G_TR_2"/>
    <property type="match status" value="1"/>
</dbReference>
<dbReference type="PANTHER" id="PTHR43261:SF1">
    <property type="entry name" value="RIBOSOME-RELEASING FACTOR 2, MITOCHONDRIAL"/>
    <property type="match status" value="1"/>
</dbReference>
<dbReference type="CDD" id="cd16262">
    <property type="entry name" value="EFG_III"/>
    <property type="match status" value="1"/>
</dbReference>
<dbReference type="RefSeq" id="WP_126359307.1">
    <property type="nucleotide sequence ID" value="NZ_CAJPHK010000037.1"/>
</dbReference>
<evidence type="ECO:0000256" key="1">
    <source>
        <dbReference type="ARBA" id="ARBA00005870"/>
    </source>
</evidence>
<evidence type="ECO:0000313" key="10">
    <source>
        <dbReference type="EMBL" id="AZQ49793.1"/>
    </source>
</evidence>
<sequence length="700" mass="77507">MARKTPIERYRNIGISAHIDAGKTTTTERILFYTGVNHKIGEVHDGAATMDWMEQEQERGITITSAATTAFWKGMGGNYPEHRINIIDTPGHVDFTIEVERSMRVLDGACMVYCAVGGVQPQSETVWRQANKYKVPRLAFVNKMDRTGANFFKVYDQLRLRLKANPVPVVVPIGAEESFKGVVDLIKMKAIVWDEASQGTKFDYVDIPAELAETCKEWREKMVEAAAEANEDLMNKYLEEGDLPEADIVKALRDRTIACEIQPMLCGTAFKNKGVQRMLDAVIDFLPSPVDIPPVKGELENGESAERRASDDEKFSALAFKIMTDPFVGQLIFFRVYSGVVNSGDTLLNSTKDKKERLGRILQMHANQREEIKEVRAGDIAAAVGLKEATTGDTLCDPANPIILERMVFPEPVISQAVEPKTKADQEKMGLALNRLAQEDPSFRVQTDEESGQTIISGMGELHLEILVDRMKREFGVEATVGKPQVAYRETIRSTAKDVDGKFVKQSGGRGQYGHAVITLEPNEQGKGYEFFDEIKGGVIPREYIPAVDKGIQDTLKSGVLAGFPVVDVKVHLTFGSYHDVDSNENAFRMAGSMAFKEAMRKANPVVLEPMMAVEVETPEDYMGNVMGDLSGRRGIVQGMEDMVGGGKIVRAEVPLSEMFGYSTSLRSLTQGRATYTMEFKHYAEAPRNVADAIISAKSK</sequence>
<evidence type="ECO:0000256" key="2">
    <source>
        <dbReference type="ARBA" id="ARBA00017872"/>
    </source>
</evidence>
<evidence type="ECO:0000313" key="11">
    <source>
        <dbReference type="Proteomes" id="UP000277191"/>
    </source>
</evidence>
<dbReference type="GO" id="GO:0003924">
    <property type="term" value="F:GTPase activity"/>
    <property type="evidence" value="ECO:0007669"/>
    <property type="project" value="InterPro"/>
</dbReference>
<evidence type="ECO:0000259" key="9">
    <source>
        <dbReference type="PROSITE" id="PS51722"/>
    </source>
</evidence>